<protein>
    <submittedName>
        <fullName evidence="2">Uncharacterized protein</fullName>
    </submittedName>
</protein>
<name>A0AB34HE44_ESCRO</name>
<keyword evidence="3" id="KW-1185">Reference proteome</keyword>
<reference evidence="2 3" key="1">
    <citation type="submission" date="2022-11" db="EMBL/GenBank/DDBJ databases">
        <title>Whole genome sequence of Eschrichtius robustus ER-17-0199.</title>
        <authorList>
            <person name="Bruniche-Olsen A."/>
            <person name="Black A.N."/>
            <person name="Fields C.J."/>
            <person name="Walden K."/>
            <person name="Dewoody J.A."/>
        </authorList>
    </citation>
    <scope>NUCLEOTIDE SEQUENCE [LARGE SCALE GENOMIC DNA]</scope>
    <source>
        <strain evidence="2">ER-17-0199</strain>
        <tissue evidence="2">Blubber</tissue>
    </source>
</reference>
<dbReference type="EMBL" id="JAIQCJ010001354">
    <property type="protein sequence ID" value="KAJ8790503.1"/>
    <property type="molecule type" value="Genomic_DNA"/>
</dbReference>
<evidence type="ECO:0000256" key="1">
    <source>
        <dbReference type="SAM" id="MobiDB-lite"/>
    </source>
</evidence>
<proteinExistence type="predicted"/>
<dbReference type="Proteomes" id="UP001159641">
    <property type="component" value="Unassembled WGS sequence"/>
</dbReference>
<organism evidence="2 3">
    <name type="scientific">Eschrichtius robustus</name>
    <name type="common">California gray whale</name>
    <name type="synonym">Eschrichtius gibbosus</name>
    <dbReference type="NCBI Taxonomy" id="9764"/>
    <lineage>
        <taxon>Eukaryota</taxon>
        <taxon>Metazoa</taxon>
        <taxon>Chordata</taxon>
        <taxon>Craniata</taxon>
        <taxon>Vertebrata</taxon>
        <taxon>Euteleostomi</taxon>
        <taxon>Mammalia</taxon>
        <taxon>Eutheria</taxon>
        <taxon>Laurasiatheria</taxon>
        <taxon>Artiodactyla</taxon>
        <taxon>Whippomorpha</taxon>
        <taxon>Cetacea</taxon>
        <taxon>Mysticeti</taxon>
        <taxon>Eschrichtiidae</taxon>
        <taxon>Eschrichtius</taxon>
    </lineage>
</organism>
<sequence>MTADSKCLSQQSCVATEEKCFPGAPLWVGLLWWHSGWESACQCRGHGFEPWSRNIPHAAEQLSPHATTTEGHMPRARALQQEKPPNEKPVHHNEE</sequence>
<comment type="caution">
    <text evidence="2">The sequence shown here is derived from an EMBL/GenBank/DDBJ whole genome shotgun (WGS) entry which is preliminary data.</text>
</comment>
<feature type="compositionally biased region" description="Basic and acidic residues" evidence="1">
    <location>
        <begin position="84"/>
        <end position="95"/>
    </location>
</feature>
<accession>A0AB34HE44</accession>
<dbReference type="AlphaFoldDB" id="A0AB34HE44"/>
<gene>
    <name evidence="2" type="ORF">J1605_004476</name>
</gene>
<evidence type="ECO:0000313" key="2">
    <source>
        <dbReference type="EMBL" id="KAJ8790503.1"/>
    </source>
</evidence>
<evidence type="ECO:0000313" key="3">
    <source>
        <dbReference type="Proteomes" id="UP001159641"/>
    </source>
</evidence>
<feature type="region of interest" description="Disordered" evidence="1">
    <location>
        <begin position="57"/>
        <end position="95"/>
    </location>
</feature>